<protein>
    <submittedName>
        <fullName evidence="2">Uncharacterized protein</fullName>
    </submittedName>
</protein>
<gene>
    <name evidence="2" type="ORF">ASPWEDRAFT_172142</name>
</gene>
<name>A0A1L9RKF7_ASPWE</name>
<dbReference type="Proteomes" id="UP000184383">
    <property type="component" value="Unassembled WGS sequence"/>
</dbReference>
<keyword evidence="3" id="KW-1185">Reference proteome</keyword>
<organism evidence="2 3">
    <name type="scientific">Aspergillus wentii DTO 134E9</name>
    <dbReference type="NCBI Taxonomy" id="1073089"/>
    <lineage>
        <taxon>Eukaryota</taxon>
        <taxon>Fungi</taxon>
        <taxon>Dikarya</taxon>
        <taxon>Ascomycota</taxon>
        <taxon>Pezizomycotina</taxon>
        <taxon>Eurotiomycetes</taxon>
        <taxon>Eurotiomycetidae</taxon>
        <taxon>Eurotiales</taxon>
        <taxon>Aspergillaceae</taxon>
        <taxon>Aspergillus</taxon>
        <taxon>Aspergillus subgen. Cremei</taxon>
    </lineage>
</organism>
<evidence type="ECO:0000256" key="1">
    <source>
        <dbReference type="ARBA" id="ARBA00029464"/>
    </source>
</evidence>
<dbReference type="Gene3D" id="1.10.10.800">
    <property type="match status" value="1"/>
</dbReference>
<dbReference type="Gene3D" id="3.40.50.1820">
    <property type="entry name" value="alpha/beta hydrolase"/>
    <property type="match status" value="1"/>
</dbReference>
<dbReference type="RefSeq" id="XP_040689004.1">
    <property type="nucleotide sequence ID" value="XM_040830896.1"/>
</dbReference>
<dbReference type="STRING" id="1073089.A0A1L9RKF7"/>
<dbReference type="VEuPathDB" id="FungiDB:ASPWEDRAFT_172142"/>
<reference evidence="3" key="1">
    <citation type="journal article" date="2017" name="Genome Biol.">
        <title>Comparative genomics reveals high biological diversity and specific adaptations in the industrially and medically important fungal genus Aspergillus.</title>
        <authorList>
            <person name="de Vries R.P."/>
            <person name="Riley R."/>
            <person name="Wiebenga A."/>
            <person name="Aguilar-Osorio G."/>
            <person name="Amillis S."/>
            <person name="Uchima C.A."/>
            <person name="Anderluh G."/>
            <person name="Asadollahi M."/>
            <person name="Askin M."/>
            <person name="Barry K."/>
            <person name="Battaglia E."/>
            <person name="Bayram O."/>
            <person name="Benocci T."/>
            <person name="Braus-Stromeyer S.A."/>
            <person name="Caldana C."/>
            <person name="Canovas D."/>
            <person name="Cerqueira G.C."/>
            <person name="Chen F."/>
            <person name="Chen W."/>
            <person name="Choi C."/>
            <person name="Clum A."/>
            <person name="Dos Santos R.A."/>
            <person name="Damasio A.R."/>
            <person name="Diallinas G."/>
            <person name="Emri T."/>
            <person name="Fekete E."/>
            <person name="Flipphi M."/>
            <person name="Freyberg S."/>
            <person name="Gallo A."/>
            <person name="Gournas C."/>
            <person name="Habgood R."/>
            <person name="Hainaut M."/>
            <person name="Harispe M.L."/>
            <person name="Henrissat B."/>
            <person name="Hilden K.S."/>
            <person name="Hope R."/>
            <person name="Hossain A."/>
            <person name="Karabika E."/>
            <person name="Karaffa L."/>
            <person name="Karanyi Z."/>
            <person name="Krasevec N."/>
            <person name="Kuo A."/>
            <person name="Kusch H."/>
            <person name="LaButti K."/>
            <person name="Lagendijk E.L."/>
            <person name="Lapidus A."/>
            <person name="Levasseur A."/>
            <person name="Lindquist E."/>
            <person name="Lipzen A."/>
            <person name="Logrieco A.F."/>
            <person name="MacCabe A."/>
            <person name="Maekelae M.R."/>
            <person name="Malavazi I."/>
            <person name="Melin P."/>
            <person name="Meyer V."/>
            <person name="Mielnichuk N."/>
            <person name="Miskei M."/>
            <person name="Molnar A.P."/>
            <person name="Mule G."/>
            <person name="Ngan C.Y."/>
            <person name="Orejas M."/>
            <person name="Orosz E."/>
            <person name="Ouedraogo J.P."/>
            <person name="Overkamp K.M."/>
            <person name="Park H.-S."/>
            <person name="Perrone G."/>
            <person name="Piumi F."/>
            <person name="Punt P.J."/>
            <person name="Ram A.F."/>
            <person name="Ramon A."/>
            <person name="Rauscher S."/>
            <person name="Record E."/>
            <person name="Riano-Pachon D.M."/>
            <person name="Robert V."/>
            <person name="Roehrig J."/>
            <person name="Ruller R."/>
            <person name="Salamov A."/>
            <person name="Salih N.S."/>
            <person name="Samson R.A."/>
            <person name="Sandor E."/>
            <person name="Sanguinetti M."/>
            <person name="Schuetze T."/>
            <person name="Sepcic K."/>
            <person name="Shelest E."/>
            <person name="Sherlock G."/>
            <person name="Sophianopoulou V."/>
            <person name="Squina F.M."/>
            <person name="Sun H."/>
            <person name="Susca A."/>
            <person name="Todd R.B."/>
            <person name="Tsang A."/>
            <person name="Unkles S.E."/>
            <person name="van de Wiele N."/>
            <person name="van Rossen-Uffink D."/>
            <person name="Oliveira J.V."/>
            <person name="Vesth T.C."/>
            <person name="Visser J."/>
            <person name="Yu J.-H."/>
            <person name="Zhou M."/>
            <person name="Andersen M.R."/>
            <person name="Archer D.B."/>
            <person name="Baker S.E."/>
            <person name="Benoit I."/>
            <person name="Brakhage A.A."/>
            <person name="Braus G.H."/>
            <person name="Fischer R."/>
            <person name="Frisvad J.C."/>
            <person name="Goldman G.H."/>
            <person name="Houbraken J."/>
            <person name="Oakley B."/>
            <person name="Pocsi I."/>
            <person name="Scazzocchio C."/>
            <person name="Seiboth B."/>
            <person name="vanKuyk P.A."/>
            <person name="Wortman J."/>
            <person name="Dyer P.S."/>
            <person name="Grigoriev I.V."/>
        </authorList>
    </citation>
    <scope>NUCLEOTIDE SEQUENCE [LARGE SCALE GENOMIC DNA]</scope>
    <source>
        <strain evidence="3">DTO 134E9</strain>
    </source>
</reference>
<dbReference type="InterPro" id="IPR051411">
    <property type="entry name" value="Polyketide_trans_af380"/>
</dbReference>
<accession>A0A1L9RKF7</accession>
<dbReference type="AlphaFoldDB" id="A0A1L9RKF7"/>
<dbReference type="OrthoDB" id="2498029at2759"/>
<dbReference type="PANTHER" id="PTHR47751:SF1">
    <property type="entry name" value="SUPERFAMILY HYDROLASE, PUTATIVE (AFU_ORTHOLOGUE AFUA_2G16580)-RELATED"/>
    <property type="match status" value="1"/>
</dbReference>
<dbReference type="GeneID" id="63746744"/>
<proteinExistence type="inferred from homology"/>
<sequence>MPTRVEFPSKGITLVADLYLPLHQTLKASDKARIAEAKGEPGAMQPRMPDSVDKVPDTVPIPVKEGCEYYRTPRGQHPRSINSWPVRVPNYSPYTFIDLISPRPLLMIAGSEADTRFFSEEAIARAKDPKK</sequence>
<evidence type="ECO:0000313" key="2">
    <source>
        <dbReference type="EMBL" id="OJJ35328.1"/>
    </source>
</evidence>
<dbReference type="PANTHER" id="PTHR47751">
    <property type="entry name" value="SUPERFAMILY HYDROLASE, PUTATIVE (AFU_ORTHOLOGUE AFUA_2G16580)-RELATED"/>
    <property type="match status" value="1"/>
</dbReference>
<evidence type="ECO:0000313" key="3">
    <source>
        <dbReference type="Proteomes" id="UP000184383"/>
    </source>
</evidence>
<dbReference type="InterPro" id="IPR029058">
    <property type="entry name" value="AB_hydrolase_fold"/>
</dbReference>
<comment type="similarity">
    <text evidence="1">Belongs to the polyketide transferase af380 family.</text>
</comment>
<dbReference type="EMBL" id="KV878212">
    <property type="protein sequence ID" value="OJJ35328.1"/>
    <property type="molecule type" value="Genomic_DNA"/>
</dbReference>